<dbReference type="PROSITE" id="PS00211">
    <property type="entry name" value="ABC_TRANSPORTER_1"/>
    <property type="match status" value="1"/>
</dbReference>
<dbReference type="GO" id="GO:0015749">
    <property type="term" value="P:monosaccharide transmembrane transport"/>
    <property type="evidence" value="ECO:0007669"/>
    <property type="project" value="UniProtKB-ARBA"/>
</dbReference>
<dbReference type="FunFam" id="3.40.50.300:FF:000127">
    <property type="entry name" value="Ribose import ATP-binding protein RbsA"/>
    <property type="match status" value="1"/>
</dbReference>
<dbReference type="Pfam" id="PF00005">
    <property type="entry name" value="ABC_tran"/>
    <property type="match status" value="2"/>
</dbReference>
<dbReference type="InterPro" id="IPR003593">
    <property type="entry name" value="AAA+_ATPase"/>
</dbReference>
<evidence type="ECO:0000256" key="10">
    <source>
        <dbReference type="ARBA" id="ARBA00023136"/>
    </source>
</evidence>
<dbReference type="Gene3D" id="3.40.50.300">
    <property type="entry name" value="P-loop containing nucleotide triphosphate hydrolases"/>
    <property type="match status" value="2"/>
</dbReference>
<name>A0A0G8F3C8_BACCE</name>
<dbReference type="Proteomes" id="UP000035214">
    <property type="component" value="Unassembled WGS sequence"/>
</dbReference>
<evidence type="ECO:0000256" key="3">
    <source>
        <dbReference type="ARBA" id="ARBA00022448"/>
    </source>
</evidence>
<dbReference type="GO" id="GO:0016887">
    <property type="term" value="F:ATP hydrolysis activity"/>
    <property type="evidence" value="ECO:0007669"/>
    <property type="project" value="InterPro"/>
</dbReference>
<dbReference type="PATRIC" id="fig|1396.428.peg.3437"/>
<comment type="subcellular location">
    <subcellularLocation>
        <location evidence="2">Cell inner membrane</location>
    </subcellularLocation>
    <subcellularLocation>
        <location evidence="1">Cell membrane</location>
        <topology evidence="1">Peripheral membrane protein</topology>
    </subcellularLocation>
</comment>
<dbReference type="FunFam" id="3.40.50.300:FF:000126">
    <property type="entry name" value="Galactose/methyl galactoside import ATP-binding protein MglA"/>
    <property type="match status" value="1"/>
</dbReference>
<dbReference type="RefSeq" id="WP_046954881.1">
    <property type="nucleotide sequence ID" value="NZ_LCYI01000019.1"/>
</dbReference>
<feature type="domain" description="ABC transporter" evidence="11">
    <location>
        <begin position="252"/>
        <end position="499"/>
    </location>
</feature>
<evidence type="ECO:0000256" key="6">
    <source>
        <dbReference type="ARBA" id="ARBA00022737"/>
    </source>
</evidence>
<keyword evidence="4" id="KW-1003">Cell membrane</keyword>
<keyword evidence="3" id="KW-0813">Transport</keyword>
<proteinExistence type="predicted"/>
<gene>
    <name evidence="12" type="ORF">B4077_4139</name>
</gene>
<dbReference type="InterPro" id="IPR050107">
    <property type="entry name" value="ABC_carbohydrate_import_ATPase"/>
</dbReference>
<comment type="caution">
    <text evidence="12">The sequence shown here is derived from an EMBL/GenBank/DDBJ whole genome shotgun (WGS) entry which is preliminary data.</text>
</comment>
<dbReference type="GO" id="GO:0005524">
    <property type="term" value="F:ATP binding"/>
    <property type="evidence" value="ECO:0007669"/>
    <property type="project" value="UniProtKB-KW"/>
</dbReference>
<evidence type="ECO:0000313" key="13">
    <source>
        <dbReference type="Proteomes" id="UP000035214"/>
    </source>
</evidence>
<dbReference type="InterPro" id="IPR027417">
    <property type="entry name" value="P-loop_NTPase"/>
</dbReference>
<accession>A0A0G8F3C8</accession>
<evidence type="ECO:0000256" key="4">
    <source>
        <dbReference type="ARBA" id="ARBA00022475"/>
    </source>
</evidence>
<evidence type="ECO:0000256" key="9">
    <source>
        <dbReference type="ARBA" id="ARBA00022967"/>
    </source>
</evidence>
<keyword evidence="10" id="KW-0472">Membrane</keyword>
<dbReference type="SMART" id="SM00382">
    <property type="entry name" value="AAA"/>
    <property type="match status" value="2"/>
</dbReference>
<dbReference type="PANTHER" id="PTHR43790">
    <property type="entry name" value="CARBOHYDRATE TRANSPORT ATP-BINDING PROTEIN MG119-RELATED"/>
    <property type="match status" value="1"/>
</dbReference>
<dbReference type="PROSITE" id="PS50893">
    <property type="entry name" value="ABC_TRANSPORTER_2"/>
    <property type="match status" value="2"/>
</dbReference>
<reference evidence="12 13" key="1">
    <citation type="submission" date="2015-04" db="EMBL/GenBank/DDBJ databases">
        <title>Draft Genome Sequences of Eight Spore-Forming Food Isolates of Bacillus cereus Genome sequencing.</title>
        <authorList>
            <person name="Krawcyk A.O."/>
            <person name="de Jong A."/>
            <person name="Eijlander R.T."/>
            <person name="Berendsen E.M."/>
            <person name="Holsappel S."/>
            <person name="Wells-Bennik M."/>
            <person name="Kuipers O.P."/>
        </authorList>
    </citation>
    <scope>NUCLEOTIDE SEQUENCE [LARGE SCALE GENOMIC DNA]</scope>
    <source>
        <strain evidence="12 13">B4077</strain>
    </source>
</reference>
<keyword evidence="5" id="KW-0762">Sugar transport</keyword>
<organism evidence="12 13">
    <name type="scientific">Bacillus cereus</name>
    <dbReference type="NCBI Taxonomy" id="1396"/>
    <lineage>
        <taxon>Bacteria</taxon>
        <taxon>Bacillati</taxon>
        <taxon>Bacillota</taxon>
        <taxon>Bacilli</taxon>
        <taxon>Bacillales</taxon>
        <taxon>Bacillaceae</taxon>
        <taxon>Bacillus</taxon>
        <taxon>Bacillus cereus group</taxon>
    </lineage>
</organism>
<dbReference type="CDD" id="cd03215">
    <property type="entry name" value="ABC_Carb_Monos_II"/>
    <property type="match status" value="1"/>
</dbReference>
<keyword evidence="8" id="KW-0067">ATP-binding</keyword>
<protein>
    <recommendedName>
        <fullName evidence="11">ABC transporter domain-containing protein</fullName>
    </recommendedName>
</protein>
<dbReference type="AlphaFoldDB" id="A0A0G8F3C8"/>
<feature type="domain" description="ABC transporter" evidence="11">
    <location>
        <begin position="6"/>
        <end position="243"/>
    </location>
</feature>
<dbReference type="CDD" id="cd03216">
    <property type="entry name" value="ABC_Carb_Monos_I"/>
    <property type="match status" value="1"/>
</dbReference>
<evidence type="ECO:0000256" key="8">
    <source>
        <dbReference type="ARBA" id="ARBA00022840"/>
    </source>
</evidence>
<evidence type="ECO:0000313" key="12">
    <source>
        <dbReference type="EMBL" id="KLA30919.1"/>
    </source>
</evidence>
<dbReference type="GO" id="GO:0005886">
    <property type="term" value="C:plasma membrane"/>
    <property type="evidence" value="ECO:0007669"/>
    <property type="project" value="UniProtKB-SubCell"/>
</dbReference>
<keyword evidence="7" id="KW-0547">Nucleotide-binding</keyword>
<dbReference type="SUPFAM" id="SSF52540">
    <property type="entry name" value="P-loop containing nucleoside triphosphate hydrolases"/>
    <property type="match status" value="2"/>
</dbReference>
<sequence length="501" mass="55840">MSELLLKMDGISKAFPGVQALSKVQFELKKGEVHALLGENGAGKSTLMKILTGIYQRDAGTIAYEGREIEVPDTKAAQRLGISIIHQELNLAPHLTVAQNIFIGREPKGLFNLFLDEKELNNRAKKLFERLNINLDPRELVGNLTVAKQQMVEISKALSFDSKVLIMDEPTAALTDTEIDALFVMIRKLRQDGVGIVYISHRMEELKKITDRVSIMRDGTYIGTMNTKDATIEQIISMMVGRKIDNNQKPEMKEKTREKVFEVKNLKRGNTIKDVSFELYKGEIVGFAGLMGAGRTEVARAIFGADSLDSGEIFINGKRLSIKSPTDAVQHGIGYLSEDRKQFGLLVGMDVKTNIAMASMKDYVKPLGLMHGSKIDRQSEELIKRLKIKTPSGNQLVKNLSGGNQQKVVIGKWLTRDSDILIFDEPTRGIDIGAKDEIYKLLHDLAEQGKSIIMISSELPEILRISHRVIVMCEGKITGELKNDEKASQEAIMTLATKRIM</sequence>
<evidence type="ECO:0000256" key="1">
    <source>
        <dbReference type="ARBA" id="ARBA00004202"/>
    </source>
</evidence>
<evidence type="ECO:0000256" key="7">
    <source>
        <dbReference type="ARBA" id="ARBA00022741"/>
    </source>
</evidence>
<dbReference type="InterPro" id="IPR003439">
    <property type="entry name" value="ABC_transporter-like_ATP-bd"/>
</dbReference>
<evidence type="ECO:0000256" key="5">
    <source>
        <dbReference type="ARBA" id="ARBA00022597"/>
    </source>
</evidence>
<dbReference type="EMBL" id="LCYI01000019">
    <property type="protein sequence ID" value="KLA30919.1"/>
    <property type="molecule type" value="Genomic_DNA"/>
</dbReference>
<evidence type="ECO:0000256" key="2">
    <source>
        <dbReference type="ARBA" id="ARBA00004533"/>
    </source>
</evidence>
<keyword evidence="9" id="KW-1278">Translocase</keyword>
<dbReference type="InterPro" id="IPR017871">
    <property type="entry name" value="ABC_transporter-like_CS"/>
</dbReference>
<keyword evidence="6" id="KW-0677">Repeat</keyword>
<evidence type="ECO:0000259" key="11">
    <source>
        <dbReference type="PROSITE" id="PS50893"/>
    </source>
</evidence>
<dbReference type="PANTHER" id="PTHR43790:SF3">
    <property type="entry name" value="D-ALLOSE IMPORT ATP-BINDING PROTEIN ALSA-RELATED"/>
    <property type="match status" value="1"/>
</dbReference>